<dbReference type="GO" id="GO:0005634">
    <property type="term" value="C:nucleus"/>
    <property type="evidence" value="ECO:0007669"/>
    <property type="project" value="UniProtKB-SubCell"/>
</dbReference>
<name>T1IEG1_RHOPR</name>
<dbReference type="EnsemblMetazoa" id="RPRC014681-RA">
    <property type="protein sequence ID" value="RPRC014681-PA"/>
    <property type="gene ID" value="RPRC014681"/>
</dbReference>
<keyword evidence="4" id="KW-0804">Transcription</keyword>
<dbReference type="eggNOG" id="KOG3561">
    <property type="taxonomic scope" value="Eukaryota"/>
</dbReference>
<dbReference type="HOGENOM" id="CLU_415228_0_0_1"/>
<evidence type="ECO:0000256" key="5">
    <source>
        <dbReference type="ARBA" id="ARBA00023242"/>
    </source>
</evidence>
<keyword evidence="2" id="KW-0805">Transcription regulation</keyword>
<proteinExistence type="predicted"/>
<evidence type="ECO:0000256" key="3">
    <source>
        <dbReference type="ARBA" id="ARBA00023125"/>
    </source>
</evidence>
<dbReference type="STRING" id="13249.T1IEG1"/>
<feature type="domain" description="PAS" evidence="6">
    <location>
        <begin position="84"/>
        <end position="162"/>
    </location>
</feature>
<dbReference type="InterPro" id="IPR050933">
    <property type="entry name" value="Circadian_TF"/>
</dbReference>
<dbReference type="GO" id="GO:0003677">
    <property type="term" value="F:DNA binding"/>
    <property type="evidence" value="ECO:0007669"/>
    <property type="project" value="UniProtKB-KW"/>
</dbReference>
<dbReference type="Proteomes" id="UP000015103">
    <property type="component" value="Unassembled WGS sequence"/>
</dbReference>
<dbReference type="SUPFAM" id="SSF55785">
    <property type="entry name" value="PYP-like sensor domain (PAS domain)"/>
    <property type="match status" value="2"/>
</dbReference>
<evidence type="ECO:0000256" key="4">
    <source>
        <dbReference type="ARBA" id="ARBA00023163"/>
    </source>
</evidence>
<evidence type="ECO:0000313" key="8">
    <source>
        <dbReference type="Proteomes" id="UP000015103"/>
    </source>
</evidence>
<dbReference type="EMBL" id="ACPB03008686">
    <property type="status" value="NOT_ANNOTATED_CDS"/>
    <property type="molecule type" value="Genomic_DNA"/>
</dbReference>
<dbReference type="InterPro" id="IPR035965">
    <property type="entry name" value="PAS-like_dom_sf"/>
</dbReference>
<dbReference type="GO" id="GO:0045944">
    <property type="term" value="P:positive regulation of transcription by RNA polymerase II"/>
    <property type="evidence" value="ECO:0007669"/>
    <property type="project" value="UniProtKB-ARBA"/>
</dbReference>
<organism evidence="7 8">
    <name type="scientific">Rhodnius prolixus</name>
    <name type="common">Triatomid bug</name>
    <dbReference type="NCBI Taxonomy" id="13249"/>
    <lineage>
        <taxon>Eukaryota</taxon>
        <taxon>Metazoa</taxon>
        <taxon>Ecdysozoa</taxon>
        <taxon>Arthropoda</taxon>
        <taxon>Hexapoda</taxon>
        <taxon>Insecta</taxon>
        <taxon>Pterygota</taxon>
        <taxon>Neoptera</taxon>
        <taxon>Paraneoptera</taxon>
        <taxon>Hemiptera</taxon>
        <taxon>Heteroptera</taxon>
        <taxon>Panheteroptera</taxon>
        <taxon>Cimicomorpha</taxon>
        <taxon>Reduviidae</taxon>
        <taxon>Triatominae</taxon>
        <taxon>Rhodnius</taxon>
    </lineage>
</organism>
<keyword evidence="5" id="KW-0539">Nucleus</keyword>
<dbReference type="GeneID" id="141447026"/>
<dbReference type="NCBIfam" id="TIGR00229">
    <property type="entry name" value="sensory_box"/>
    <property type="match status" value="1"/>
</dbReference>
<dbReference type="InterPro" id="IPR000014">
    <property type="entry name" value="PAS"/>
</dbReference>
<dbReference type="InterPro" id="IPR013767">
    <property type="entry name" value="PAS_fold"/>
</dbReference>
<dbReference type="InParanoid" id="T1IEG1"/>
<dbReference type="PROSITE" id="PS50112">
    <property type="entry name" value="PAS"/>
    <property type="match status" value="2"/>
</dbReference>
<dbReference type="Gene3D" id="3.30.450.20">
    <property type="entry name" value="PAS domain"/>
    <property type="match status" value="2"/>
</dbReference>
<dbReference type="Pfam" id="PF00989">
    <property type="entry name" value="PAS"/>
    <property type="match status" value="1"/>
</dbReference>
<evidence type="ECO:0000256" key="1">
    <source>
        <dbReference type="ARBA" id="ARBA00004123"/>
    </source>
</evidence>
<dbReference type="CDD" id="cd00130">
    <property type="entry name" value="PAS"/>
    <property type="match status" value="2"/>
</dbReference>
<keyword evidence="8" id="KW-1185">Reference proteome</keyword>
<dbReference type="SMART" id="SM00091">
    <property type="entry name" value="PAS"/>
    <property type="match status" value="2"/>
</dbReference>
<accession>T1IEG1</accession>
<dbReference type="InterPro" id="IPR001067">
    <property type="entry name" value="Nuc_translocat"/>
</dbReference>
<dbReference type="RefSeq" id="XP_073970267.1">
    <property type="nucleotide sequence ID" value="XM_074114166.1"/>
</dbReference>
<keyword evidence="3" id="KW-0238">DNA-binding</keyword>
<reference evidence="7" key="1">
    <citation type="submission" date="2015-05" db="UniProtKB">
        <authorList>
            <consortium name="EnsemblMetazoa"/>
        </authorList>
    </citation>
    <scope>IDENTIFICATION</scope>
</reference>
<dbReference type="GO" id="GO:0005737">
    <property type="term" value="C:cytoplasm"/>
    <property type="evidence" value="ECO:0007669"/>
    <property type="project" value="InterPro"/>
</dbReference>
<evidence type="ECO:0000256" key="2">
    <source>
        <dbReference type="ARBA" id="ARBA00023015"/>
    </source>
</evidence>
<dbReference type="GO" id="GO:0003700">
    <property type="term" value="F:DNA-binding transcription factor activity"/>
    <property type="evidence" value="ECO:0007669"/>
    <property type="project" value="InterPro"/>
</dbReference>
<dbReference type="Pfam" id="PF14598">
    <property type="entry name" value="PAS_11"/>
    <property type="match status" value="1"/>
</dbReference>
<evidence type="ECO:0000259" key="6">
    <source>
        <dbReference type="PROSITE" id="PS50112"/>
    </source>
</evidence>
<sequence>MENVQVDSKIIEAHNENSNRKRDKLGILTDSKEILVEKNKLTTNLPIVINNNNISNPKAVSEPIRDNLGINTNSGILAELKLFNDHDLKLLINDADGFLFIARCDNGRIIYVSDTIMKILYIRQDEWVNTTLFAQIHPADVNKVKEQFVIKLGDQEKAIVQERDNIRRTFTCRMKLRPLNGRGKYKHLPNIKNNLCYAAVHCNGYIRQCPVIRTEQESEESKEDGRSPNEDRYCFVGHIKLQQTTSSVPNNVELDTFIQQFTSRHSFCGNFIFVDERVTAALGYTTAELLGKSFFDFFYRDDCRFIKETFKFIPSLKGKSMTVTYRFWSKSGYWVWLRINIYAFVNPYNNEMEHIICDCTVLPHDVGASMDNRLQYFNMAFHRGGNRQKERSSQAESTILSTVADLATNDCGFLLPDPTFNAELYAEPIMNGRSTQYNDWTNAIPQFSDWTLPQVMELLPQQQENWPFWTETGNDVNPVLNTEQQPELWQFNEDNLWQKPYLDNIWPQQYSNIEFNRSKLNNWNDLENYSENFTYLPNSRSNLDDFNSNNQRLWYDDPQLWPQNLPQIAQNIDLNTMKSLNEIGQLSVTDTVKSNNLPWKFNDDNLQLTIPQQYTTLPRVDTTIKSTIISDQSKLLQRLPDLIEQVLHVDQPYRHGEQNEA</sequence>
<dbReference type="AlphaFoldDB" id="T1IEG1"/>
<dbReference type="GO" id="GO:0005667">
    <property type="term" value="C:transcription regulator complex"/>
    <property type="evidence" value="ECO:0007669"/>
    <property type="project" value="InterPro"/>
</dbReference>
<comment type="subcellular location">
    <subcellularLocation>
        <location evidence="1">Nucleus</location>
    </subcellularLocation>
</comment>
<feature type="domain" description="PAS" evidence="6">
    <location>
        <begin position="269"/>
        <end position="319"/>
    </location>
</feature>
<evidence type="ECO:0000313" key="7">
    <source>
        <dbReference type="EnsemblMetazoa" id="RPRC014681-PA"/>
    </source>
</evidence>
<dbReference type="PANTHER" id="PTHR23042">
    <property type="entry name" value="CIRCADIAN PROTEIN CLOCK/ARNT/BMAL/PAS"/>
    <property type="match status" value="1"/>
</dbReference>
<dbReference type="VEuPathDB" id="VectorBase:RPRC014681"/>
<protein>
    <recommendedName>
        <fullName evidence="6">PAS domain-containing protein</fullName>
    </recommendedName>
</protein>
<dbReference type="PRINTS" id="PR00785">
    <property type="entry name" value="NCTRNSLOCATR"/>
</dbReference>